<comment type="subcellular location">
    <subcellularLocation>
        <location evidence="1">Nucleus</location>
    </subcellularLocation>
</comment>
<dbReference type="CDD" id="cd00086">
    <property type="entry name" value="homeodomain"/>
    <property type="match status" value="1"/>
</dbReference>
<dbReference type="InterPro" id="IPR009057">
    <property type="entry name" value="Homeodomain-like_sf"/>
</dbReference>
<keyword evidence="1" id="KW-0238">DNA-binding</keyword>
<evidence type="ECO:0000259" key="3">
    <source>
        <dbReference type="PROSITE" id="PS50071"/>
    </source>
</evidence>
<dbReference type="SUPFAM" id="SSF46689">
    <property type="entry name" value="Homeodomain-like"/>
    <property type="match status" value="1"/>
</dbReference>
<feature type="compositionally biased region" description="Polar residues" evidence="2">
    <location>
        <begin position="57"/>
        <end position="67"/>
    </location>
</feature>
<dbReference type="OrthoDB" id="6159439at2759"/>
<feature type="domain" description="Homeobox" evidence="3">
    <location>
        <begin position="1"/>
        <end position="20"/>
    </location>
</feature>
<accession>F4S9Y2</accession>
<feature type="region of interest" description="Disordered" evidence="2">
    <location>
        <begin position="1"/>
        <end position="84"/>
    </location>
</feature>
<reference evidence="5" key="1">
    <citation type="journal article" date="2011" name="Proc. Natl. Acad. Sci. U.S.A.">
        <title>Obligate biotrophy features unraveled by the genomic analysis of rust fungi.</title>
        <authorList>
            <person name="Duplessis S."/>
            <person name="Cuomo C.A."/>
            <person name="Lin Y.-C."/>
            <person name="Aerts A."/>
            <person name="Tisserant E."/>
            <person name="Veneault-Fourrey C."/>
            <person name="Joly D.L."/>
            <person name="Hacquard S."/>
            <person name="Amselem J."/>
            <person name="Cantarel B.L."/>
            <person name="Chiu R."/>
            <person name="Coutinho P.M."/>
            <person name="Feau N."/>
            <person name="Field M."/>
            <person name="Frey P."/>
            <person name="Gelhaye E."/>
            <person name="Goldberg J."/>
            <person name="Grabherr M.G."/>
            <person name="Kodira C.D."/>
            <person name="Kohler A."/>
            <person name="Kuees U."/>
            <person name="Lindquist E.A."/>
            <person name="Lucas S.M."/>
            <person name="Mago R."/>
            <person name="Mauceli E."/>
            <person name="Morin E."/>
            <person name="Murat C."/>
            <person name="Pangilinan J.L."/>
            <person name="Park R."/>
            <person name="Pearson M."/>
            <person name="Quesneville H."/>
            <person name="Rouhier N."/>
            <person name="Sakthikumar S."/>
            <person name="Salamov A.A."/>
            <person name="Schmutz J."/>
            <person name="Selles B."/>
            <person name="Shapiro H."/>
            <person name="Tanguay P."/>
            <person name="Tuskan G.A."/>
            <person name="Henrissat B."/>
            <person name="Van de Peer Y."/>
            <person name="Rouze P."/>
            <person name="Ellis J.G."/>
            <person name="Dodds P.N."/>
            <person name="Schein J.E."/>
            <person name="Zhong S."/>
            <person name="Hamelin R.C."/>
            <person name="Grigoriev I.V."/>
            <person name="Szabo L.J."/>
            <person name="Martin F."/>
        </authorList>
    </citation>
    <scope>NUCLEOTIDE SEQUENCE [LARGE SCALE GENOMIC DNA]</scope>
    <source>
        <strain evidence="5">98AG31 / pathotype 3-4-7</strain>
    </source>
</reference>
<dbReference type="KEGG" id="mlr:MELLADRAFT_76073"/>
<dbReference type="InParanoid" id="F4S9Y2"/>
<gene>
    <name evidence="4" type="ORF">MELLADRAFT_76073</name>
</gene>
<feature type="compositionally biased region" description="Polar residues" evidence="2">
    <location>
        <begin position="180"/>
        <end position="189"/>
    </location>
</feature>
<dbReference type="VEuPathDB" id="FungiDB:MELLADRAFT_76073"/>
<organism evidence="5">
    <name type="scientific">Melampsora larici-populina (strain 98AG31 / pathotype 3-4-7)</name>
    <name type="common">Poplar leaf rust fungus</name>
    <dbReference type="NCBI Taxonomy" id="747676"/>
    <lineage>
        <taxon>Eukaryota</taxon>
        <taxon>Fungi</taxon>
        <taxon>Dikarya</taxon>
        <taxon>Basidiomycota</taxon>
        <taxon>Pucciniomycotina</taxon>
        <taxon>Pucciniomycetes</taxon>
        <taxon>Pucciniales</taxon>
        <taxon>Melampsoraceae</taxon>
        <taxon>Melampsora</taxon>
    </lineage>
</organism>
<dbReference type="HOGENOM" id="CLU_679854_0_0_1"/>
<proteinExistence type="predicted"/>
<dbReference type="GO" id="GO:0005634">
    <property type="term" value="C:nucleus"/>
    <property type="evidence" value="ECO:0007669"/>
    <property type="project" value="UniProtKB-SubCell"/>
</dbReference>
<keyword evidence="1" id="KW-0539">Nucleus</keyword>
<evidence type="ECO:0000256" key="2">
    <source>
        <dbReference type="SAM" id="MobiDB-lite"/>
    </source>
</evidence>
<dbReference type="PROSITE" id="PS50071">
    <property type="entry name" value="HOMEOBOX_2"/>
    <property type="match status" value="1"/>
</dbReference>
<evidence type="ECO:0000313" key="4">
    <source>
        <dbReference type="EMBL" id="EGF98550.1"/>
    </source>
</evidence>
<dbReference type="InterPro" id="IPR001356">
    <property type="entry name" value="HD"/>
</dbReference>
<name>F4S9Y2_MELLP</name>
<dbReference type="STRING" id="747676.F4S9Y2"/>
<feature type="DNA-binding region" description="Homeobox" evidence="1">
    <location>
        <begin position="3"/>
        <end position="21"/>
    </location>
</feature>
<dbReference type="Gene3D" id="1.10.10.60">
    <property type="entry name" value="Homeodomain-like"/>
    <property type="match status" value="1"/>
</dbReference>
<protein>
    <recommendedName>
        <fullName evidence="3">Homeobox domain-containing protein</fullName>
    </recommendedName>
</protein>
<dbReference type="GeneID" id="18932721"/>
<feature type="region of interest" description="Disordered" evidence="2">
    <location>
        <begin position="178"/>
        <end position="207"/>
    </location>
</feature>
<dbReference type="EMBL" id="GL883174">
    <property type="protein sequence ID" value="EGF98550.1"/>
    <property type="molecule type" value="Genomic_DNA"/>
</dbReference>
<dbReference type="RefSeq" id="XP_007418178.1">
    <property type="nucleotide sequence ID" value="XM_007418116.1"/>
</dbReference>
<dbReference type="GO" id="GO:0003677">
    <property type="term" value="F:DNA binding"/>
    <property type="evidence" value="ECO:0007669"/>
    <property type="project" value="UniProtKB-UniRule"/>
</dbReference>
<evidence type="ECO:0000256" key="1">
    <source>
        <dbReference type="PROSITE-ProRule" id="PRU00108"/>
    </source>
</evidence>
<dbReference type="AlphaFoldDB" id="F4S9Y2"/>
<keyword evidence="1" id="KW-0371">Homeobox</keyword>
<evidence type="ECO:0000313" key="5">
    <source>
        <dbReference type="Proteomes" id="UP000001072"/>
    </source>
</evidence>
<sequence length="405" mass="45162">MTPRRVQIWFQNRRQGMKKTQDQRTDPEPTPTPTNTYNRARGYSFGTYPVPSDASPHPQSQPQNSVYPSGLPAYTPTAPASSNPVFDSLPNHLYTSRPFARDGMPRQLPQLQLRNNASNSSLSTLNESACSDFAWSEPSAASSTWNGSTAGYPIISAPSFADRERLFPFGKQLSHPYESAHSQEFSIHNQPAGRQDHPASRSRSQTNPDFFQLDMANNMHHPLSQSELSHQSSSQLSQDSFRKADEYATPTQRLMSLETDCIPDRPDSVADTSAYDSFNLHDQVETASSSGEWNDALSRLKVADYPDSRSPKHSMDRMLSFHGGLEHSIYPLNYSTPDYTNDPMMGRHCADIPNELSTSDYVGVGGNSHLHLTEPQMINGPEDLDKCIQSSSPGHYRQRSRSFNG</sequence>
<dbReference type="Proteomes" id="UP000001072">
    <property type="component" value="Unassembled WGS sequence"/>
</dbReference>
<keyword evidence="5" id="KW-1185">Reference proteome</keyword>